<dbReference type="Proteomes" id="UP001317963">
    <property type="component" value="Chromosome"/>
</dbReference>
<keyword evidence="7" id="KW-1185">Reference proteome</keyword>
<dbReference type="Pfam" id="PF02620">
    <property type="entry name" value="YceD"/>
    <property type="match status" value="1"/>
</dbReference>
<dbReference type="InterPro" id="IPR039255">
    <property type="entry name" value="YceD_bac"/>
</dbReference>
<comment type="similarity">
    <text evidence="2">Belongs to the DUF177 domain family.</text>
</comment>
<gene>
    <name evidence="6" type="ORF">E0F26_09115</name>
</gene>
<evidence type="ECO:0000256" key="4">
    <source>
        <dbReference type="ARBA" id="ARBA00022517"/>
    </source>
</evidence>
<evidence type="ECO:0000313" key="7">
    <source>
        <dbReference type="Proteomes" id="UP001317963"/>
    </source>
</evidence>
<organism evidence="6 7">
    <name type="scientific">Candidatus Paraluminiphilus aquimaris</name>
    <dbReference type="NCBI Taxonomy" id="2518994"/>
    <lineage>
        <taxon>Bacteria</taxon>
        <taxon>Pseudomonadati</taxon>
        <taxon>Pseudomonadota</taxon>
        <taxon>Gammaproteobacteria</taxon>
        <taxon>Cellvibrionales</taxon>
        <taxon>Halieaceae</taxon>
        <taxon>Candidatus Paraluminiphilus</taxon>
    </lineage>
</organism>
<reference evidence="6 7" key="1">
    <citation type="submission" date="2019-02" db="EMBL/GenBank/DDBJ databases">
        <title>Halieaceae_genomes.</title>
        <authorList>
            <person name="Li S.-H."/>
        </authorList>
    </citation>
    <scope>NUCLEOTIDE SEQUENCE [LARGE SCALE GENOMIC DNA]</scope>
    <source>
        <strain evidence="6 7">JH123</strain>
    </source>
</reference>
<accession>A0ABY6Q7L0</accession>
<proteinExistence type="inferred from homology"/>
<protein>
    <recommendedName>
        <fullName evidence="3">Large ribosomal RNA subunit accumulation protein YceD</fullName>
    </recommendedName>
    <alternativeName>
        <fullName evidence="5">23S rRNA accumulation protein YceD</fullName>
    </alternativeName>
</protein>
<dbReference type="RefSeq" id="WP_279241347.1">
    <property type="nucleotide sequence ID" value="NZ_CP036501.1"/>
</dbReference>
<evidence type="ECO:0000256" key="5">
    <source>
        <dbReference type="ARBA" id="ARBA00031841"/>
    </source>
</evidence>
<evidence type="ECO:0000256" key="1">
    <source>
        <dbReference type="ARBA" id="ARBA00002868"/>
    </source>
</evidence>
<evidence type="ECO:0000313" key="6">
    <source>
        <dbReference type="EMBL" id="UZP74886.1"/>
    </source>
</evidence>
<name>A0ABY6Q7L0_9GAMM</name>
<evidence type="ECO:0000256" key="3">
    <source>
        <dbReference type="ARBA" id="ARBA00015716"/>
    </source>
</evidence>
<dbReference type="InterPro" id="IPR003772">
    <property type="entry name" value="YceD"/>
</dbReference>
<comment type="function">
    <text evidence="1">Plays a role in synthesis, processing and/or stability of 23S rRNA.</text>
</comment>
<dbReference type="EMBL" id="CP036501">
    <property type="protein sequence ID" value="UZP74886.1"/>
    <property type="molecule type" value="Genomic_DNA"/>
</dbReference>
<keyword evidence="4" id="KW-0690">Ribosome biogenesis</keyword>
<dbReference type="PANTHER" id="PTHR38099">
    <property type="entry name" value="LARGE RIBOSOMAL RNA SUBUNIT ACCUMULATION PROTEIN YCED"/>
    <property type="match status" value="1"/>
</dbReference>
<dbReference type="PANTHER" id="PTHR38099:SF1">
    <property type="entry name" value="LARGE RIBOSOMAL RNA SUBUNIT ACCUMULATION PROTEIN YCED"/>
    <property type="match status" value="1"/>
</dbReference>
<evidence type="ECO:0000256" key="2">
    <source>
        <dbReference type="ARBA" id="ARBA00010740"/>
    </source>
</evidence>
<sequence length="176" mass="19173">MSQTSIPKEAELRNWAARELSAKGVVSLEKMQRLASATLGAKSDANAVLACRRDEQHRYLVDITTDMTVVMQCQRCLQPCDVDLRTSATLCVLWDDEAANDLPANYDPLISGDVTNLHALVEEELLLALPAVPMHKPEDCGHSGTEFGNGVEAVPAQREKPFAALGELLKDNATKT</sequence>